<dbReference type="EMBL" id="CAUYUJ010003869">
    <property type="protein sequence ID" value="CAK0807192.1"/>
    <property type="molecule type" value="Genomic_DNA"/>
</dbReference>
<dbReference type="InterPro" id="IPR005821">
    <property type="entry name" value="Ion_trans_dom"/>
</dbReference>
<feature type="region of interest" description="Disordered" evidence="5">
    <location>
        <begin position="54"/>
        <end position="125"/>
    </location>
</feature>
<comment type="caution">
    <text evidence="8">The sequence shown here is derived from an EMBL/GenBank/DDBJ whole genome shotgun (WGS) entry which is preliminary data.</text>
</comment>
<accession>A0ABN9QPB0</accession>
<organism evidence="8 9">
    <name type="scientific">Prorocentrum cordatum</name>
    <dbReference type="NCBI Taxonomy" id="2364126"/>
    <lineage>
        <taxon>Eukaryota</taxon>
        <taxon>Sar</taxon>
        <taxon>Alveolata</taxon>
        <taxon>Dinophyceae</taxon>
        <taxon>Prorocentrales</taxon>
        <taxon>Prorocentraceae</taxon>
        <taxon>Prorocentrum</taxon>
    </lineage>
</organism>
<reference evidence="8" key="1">
    <citation type="submission" date="2023-10" db="EMBL/GenBank/DDBJ databases">
        <authorList>
            <person name="Chen Y."/>
            <person name="Shah S."/>
            <person name="Dougan E. K."/>
            <person name="Thang M."/>
            <person name="Chan C."/>
        </authorList>
    </citation>
    <scope>NUCLEOTIDE SEQUENCE [LARGE SCALE GENOMIC DNA]</scope>
</reference>
<protein>
    <recommendedName>
        <fullName evidence="7">Ion transport domain-containing protein</fullName>
    </recommendedName>
</protein>
<evidence type="ECO:0000313" key="9">
    <source>
        <dbReference type="Proteomes" id="UP001189429"/>
    </source>
</evidence>
<dbReference type="Gene3D" id="1.20.120.350">
    <property type="entry name" value="Voltage-gated potassium channels. Chain C"/>
    <property type="match status" value="1"/>
</dbReference>
<feature type="transmembrane region" description="Helical" evidence="6">
    <location>
        <begin position="542"/>
        <end position="561"/>
    </location>
</feature>
<proteinExistence type="predicted"/>
<feature type="compositionally biased region" description="Basic residues" evidence="5">
    <location>
        <begin position="104"/>
        <end position="123"/>
    </location>
</feature>
<dbReference type="InterPro" id="IPR027359">
    <property type="entry name" value="Volt_channel_dom_sf"/>
</dbReference>
<keyword evidence="3 6" id="KW-1133">Transmembrane helix</keyword>
<sequence>RSLAAPQPPRAGGEAPAGPAAMDPLREAVRAELQGLLTTPARVSGRRCGRKCWPRCGSSTAARQRAPPPGTAARLPTAAPSRRRTRPPSCCRRDCRTRPTTPRLGKRGRWSRRQAGRTPRHRLALPGNVPARRARGAQRAWRAWRQRGWGTSSRTDAQLSNVNLGCSEVLLPTEPDQHKVASPTRCLSGVRSVAADSTADEFWQGVVPQSASDLAKAKEKRPKSTYHLAAKKLKSGQFVESEASDDEVDTPKTCASKHFSRFAESNVQSQFGAGSGAAEFGTESEACAEVPVLVSGQRSGRHFFGRISADVCNATEPERNDLLGYVVHSRWFEFWVRVIVFSDCAYMAISADSLVANDGIHGEAFWMGDLVFLCFYLVEVVLKLLHHRLFFFLNDQRKMNILDLSLVVIGSIDLLNSSETSSSVVRTFRVLKIVRGLRVLKVLTGMDRLRGFVQCLEGSFEMLFWCIVMLTIVFYMFSLIFLHLVAIHLAESGFPPDSDEKSEILRHFGSAIGCMLTLWQAVSGGDDWSNPYNAISLTGDAGALIFVAFIVFTSIALLNIIQSVRRVSDAEFIAES</sequence>
<evidence type="ECO:0000256" key="6">
    <source>
        <dbReference type="SAM" id="Phobius"/>
    </source>
</evidence>
<evidence type="ECO:0000256" key="4">
    <source>
        <dbReference type="ARBA" id="ARBA00023136"/>
    </source>
</evidence>
<dbReference type="Proteomes" id="UP001189429">
    <property type="component" value="Unassembled WGS sequence"/>
</dbReference>
<feature type="domain" description="Ion transport" evidence="7">
    <location>
        <begin position="329"/>
        <end position="562"/>
    </location>
</feature>
<feature type="transmembrane region" description="Helical" evidence="6">
    <location>
        <begin position="462"/>
        <end position="484"/>
    </location>
</feature>
<keyword evidence="9" id="KW-1185">Reference proteome</keyword>
<dbReference type="Gene3D" id="1.10.287.70">
    <property type="match status" value="1"/>
</dbReference>
<dbReference type="InterPro" id="IPR043203">
    <property type="entry name" value="VGCC_Ca_Na"/>
</dbReference>
<feature type="transmembrane region" description="Helical" evidence="6">
    <location>
        <begin position="364"/>
        <end position="385"/>
    </location>
</feature>
<feature type="region of interest" description="Disordered" evidence="5">
    <location>
        <begin position="1"/>
        <end position="25"/>
    </location>
</feature>
<feature type="compositionally biased region" description="Low complexity" evidence="5">
    <location>
        <begin position="10"/>
        <end position="21"/>
    </location>
</feature>
<gene>
    <name evidence="8" type="ORF">PCOR1329_LOCUS13143</name>
</gene>
<dbReference type="PANTHER" id="PTHR10037:SF62">
    <property type="entry name" value="SODIUM CHANNEL PROTEIN 60E"/>
    <property type="match status" value="1"/>
</dbReference>
<evidence type="ECO:0000256" key="5">
    <source>
        <dbReference type="SAM" id="MobiDB-lite"/>
    </source>
</evidence>
<evidence type="ECO:0000256" key="2">
    <source>
        <dbReference type="ARBA" id="ARBA00022692"/>
    </source>
</evidence>
<evidence type="ECO:0000256" key="3">
    <source>
        <dbReference type="ARBA" id="ARBA00022989"/>
    </source>
</evidence>
<feature type="compositionally biased region" description="Low complexity" evidence="5">
    <location>
        <begin position="71"/>
        <end position="80"/>
    </location>
</feature>
<keyword evidence="2 6" id="KW-0812">Transmembrane</keyword>
<evidence type="ECO:0000256" key="1">
    <source>
        <dbReference type="ARBA" id="ARBA00004141"/>
    </source>
</evidence>
<comment type="subcellular location">
    <subcellularLocation>
        <location evidence="1">Membrane</location>
        <topology evidence="1">Multi-pass membrane protein</topology>
    </subcellularLocation>
</comment>
<evidence type="ECO:0000313" key="8">
    <source>
        <dbReference type="EMBL" id="CAK0807192.1"/>
    </source>
</evidence>
<evidence type="ECO:0000259" key="7">
    <source>
        <dbReference type="Pfam" id="PF00520"/>
    </source>
</evidence>
<feature type="non-terminal residue" evidence="8">
    <location>
        <position position="1"/>
    </location>
</feature>
<name>A0ABN9QPB0_9DINO</name>
<keyword evidence="4 6" id="KW-0472">Membrane</keyword>
<dbReference type="Pfam" id="PF00520">
    <property type="entry name" value="Ion_trans"/>
    <property type="match status" value="1"/>
</dbReference>
<dbReference type="SUPFAM" id="SSF81324">
    <property type="entry name" value="Voltage-gated potassium channels"/>
    <property type="match status" value="1"/>
</dbReference>
<dbReference type="PANTHER" id="PTHR10037">
    <property type="entry name" value="VOLTAGE-GATED CATION CHANNEL CALCIUM AND SODIUM"/>
    <property type="match status" value="1"/>
</dbReference>